<evidence type="ECO:0000313" key="3">
    <source>
        <dbReference type="EMBL" id="WFD02934.1"/>
    </source>
</evidence>
<evidence type="ECO:0000313" key="4">
    <source>
        <dbReference type="Proteomes" id="UP001214603"/>
    </source>
</evidence>
<feature type="signal peptide" evidence="2">
    <location>
        <begin position="1"/>
        <end position="20"/>
    </location>
</feature>
<evidence type="ECO:0000256" key="1">
    <source>
        <dbReference type="SAM" id="MobiDB-lite"/>
    </source>
</evidence>
<feature type="region of interest" description="Disordered" evidence="1">
    <location>
        <begin position="40"/>
        <end position="63"/>
    </location>
</feature>
<name>A0AAF0DZN3_9BASI</name>
<accession>A0AAF0DZN3</accession>
<keyword evidence="2" id="KW-0732">Signal</keyword>
<organism evidence="3 4">
    <name type="scientific">Malassezia obtusa</name>
    <dbReference type="NCBI Taxonomy" id="76774"/>
    <lineage>
        <taxon>Eukaryota</taxon>
        <taxon>Fungi</taxon>
        <taxon>Dikarya</taxon>
        <taxon>Basidiomycota</taxon>
        <taxon>Ustilaginomycotina</taxon>
        <taxon>Malasseziomycetes</taxon>
        <taxon>Malasseziales</taxon>
        <taxon>Malasseziaceae</taxon>
        <taxon>Malassezia</taxon>
    </lineage>
</organism>
<dbReference type="Proteomes" id="UP001214603">
    <property type="component" value="Chromosome 2"/>
</dbReference>
<keyword evidence="4" id="KW-1185">Reference proteome</keyword>
<feature type="region of interest" description="Disordered" evidence="1">
    <location>
        <begin position="267"/>
        <end position="361"/>
    </location>
</feature>
<reference evidence="3" key="1">
    <citation type="submission" date="2023-03" db="EMBL/GenBank/DDBJ databases">
        <title>Mating type loci evolution in Malassezia.</title>
        <authorList>
            <person name="Coelho M.A."/>
        </authorList>
    </citation>
    <scope>NUCLEOTIDE SEQUENCE</scope>
    <source>
        <strain evidence="3">CBS 7876</strain>
    </source>
</reference>
<sequence>MMLSVRYLALALALVSFVNGGVIYRVPLLPFSYGKPKHDYPGVQATGPNGPTNPKEPKLDTPINQTSMSRLASLNSVDDWCTFGPPDNTQPLGNVEGEVVAWCTKPRNNARVIPDGTVTSAHFVKTPLYVQVMARGDFTKIGFQANDTGGELDPHGATGKGNPIGGNVTSNVTGKDVFYQEWMNYVGHDILCFRVCIAGSDQAEPKSECQHTLDEMGCWSIMPGDYTDNVFDSCEADAAYPPGIYVSGGSTSSFQQYATGLWTDKGKEKTYTNGVSTQTTPTTAMSTPSSSNCKTASSIANGIKSIVPPPAPSPADGGDAPAPDAPKPDAPAPADDAPKSDAPAPADDAPKSDAPAPAPSS</sequence>
<feature type="compositionally biased region" description="Low complexity" evidence="1">
    <location>
        <begin position="276"/>
        <end position="291"/>
    </location>
</feature>
<gene>
    <name evidence="3" type="ORF">MOBT1_001623</name>
</gene>
<evidence type="ECO:0000256" key="2">
    <source>
        <dbReference type="SAM" id="SignalP"/>
    </source>
</evidence>
<protein>
    <submittedName>
        <fullName evidence="3">Uncharacterized protein</fullName>
    </submittedName>
</protein>
<proteinExistence type="predicted"/>
<dbReference type="EMBL" id="CP119935">
    <property type="protein sequence ID" value="WFD02934.1"/>
    <property type="molecule type" value="Genomic_DNA"/>
</dbReference>
<feature type="chain" id="PRO_5042273337" evidence="2">
    <location>
        <begin position="21"/>
        <end position="361"/>
    </location>
</feature>
<feature type="compositionally biased region" description="Low complexity" evidence="1">
    <location>
        <begin position="332"/>
        <end position="355"/>
    </location>
</feature>
<dbReference type="AlphaFoldDB" id="A0AAF0DZN3"/>